<evidence type="ECO:0000259" key="4">
    <source>
        <dbReference type="Pfam" id="PF06978"/>
    </source>
</evidence>
<dbReference type="GO" id="GO:0000171">
    <property type="term" value="F:ribonuclease MRP activity"/>
    <property type="evidence" value="ECO:0007669"/>
    <property type="project" value="EnsemblFungi"/>
</dbReference>
<dbReference type="GO" id="GO:0000172">
    <property type="term" value="C:ribonuclease MRP complex"/>
    <property type="evidence" value="ECO:0007669"/>
    <property type="project" value="EnsemblFungi"/>
</dbReference>
<dbReference type="HOGENOM" id="CLU_007205_0_1_1"/>
<feature type="domain" description="POP1 C-terminal" evidence="6">
    <location>
        <begin position="789"/>
        <end position="844"/>
    </location>
</feature>
<dbReference type="Proteomes" id="UP000054304">
    <property type="component" value="Unassembled WGS sequence"/>
</dbReference>
<dbReference type="InterPro" id="IPR055079">
    <property type="entry name" value="POP1_C"/>
</dbReference>
<dbReference type="Pfam" id="PF08170">
    <property type="entry name" value="POPLD"/>
    <property type="match status" value="1"/>
</dbReference>
<dbReference type="GO" id="GO:0001682">
    <property type="term" value="P:tRNA 5'-leader removal"/>
    <property type="evidence" value="ECO:0007669"/>
    <property type="project" value="EnsemblFungi"/>
</dbReference>
<dbReference type="InterPro" id="IPR039182">
    <property type="entry name" value="Pop1"/>
</dbReference>
<feature type="domain" description="POPLD" evidence="5">
    <location>
        <begin position="528"/>
        <end position="632"/>
    </location>
</feature>
<dbReference type="Pfam" id="PF06978">
    <property type="entry name" value="POP1_N"/>
    <property type="match status" value="1"/>
</dbReference>
<accession>A0A0C7N0C8</accession>
<keyword evidence="3" id="KW-0539">Nucleus</keyword>
<dbReference type="RefSeq" id="XP_022627658.1">
    <property type="nucleotide sequence ID" value="XM_022773156.1"/>
</dbReference>
<dbReference type="PANTHER" id="PTHR22731:SF3">
    <property type="entry name" value="RIBONUCLEASES P_MRP PROTEIN SUBUNIT POP1"/>
    <property type="match status" value="1"/>
</dbReference>
<sequence>MSGKKLKNKNQLFKRQKVIDARTIRTEALNSTSNAANELSESGSMLKVPEFMLSREFEVKQLQLAIHKSKAVSSTRVFQSLPRKLRRRTASHNVKRIPKRLRNRALREMRKSDQSVTNGTETASKKRKYGLTARQLYKARMAVKLLRLAARSKAMKLAFPADATASHHKLRKRIKALQKNIKEHSKGKVCATRNNVMGSLDSTGVNAAATKPTGRIKFMKRQKTFSWLPTHVWSVKRSHMLKRWGYQIPWSPTQKCFNLTHRLGNSVSTSDGALCLDSSYIGTMILACEDPELLKEQISLLTNKRGSLPKYRNSQHWFEGPIFDEQGITLGPGELLWISSQKCILRIHPAIYESVFERITALGRAEMTVYDCRYAISSITLTGAKSLNALSQVLRSSETSQSYSQFKKFSYVADINLLPQRTIFGFDAMDPRHLSNPKRLLKSSPSADDVLKLQSQYPQDEITSILDKLSDSKERENSYSNQQTLKQLAARRRKMLDSTTHTNAIPFVKDSDPLFPVVISKLPKREAWLVLIPWFWQLPLWYQLHRISRVHHMGLRQIQQLDFESGRLFFPDDYPFTKAGNDENLLKRSTQEARWKRQPVGKRLNYSKILGIHMETPVMFPGEIGDPFSCDWRFLQILRNGLSYLVSSGDNSLRMCDPKRTSQFDELNQRKLEYINDVVELYGDVCAEKYKPAGLPIELINQPLSKFQSDVQTFNGVDRSLQQEIVSCPLPIIAVKCSFLERGHPKDLARIYSIPEKDIKYWHSISRLQSRANGKRDHDTEHPLPHLSNLIGFATCGTFHLGDGKGVCTGFIDAREAQEKSEANNLVLVRNVGTNVYRLAQWTQILI</sequence>
<keyword evidence="2" id="KW-0819">tRNA processing</keyword>
<dbReference type="EMBL" id="LN736362">
    <property type="protein sequence ID" value="CEP61424.1"/>
    <property type="molecule type" value="Genomic_DNA"/>
</dbReference>
<dbReference type="OrthoDB" id="442863at2759"/>
<dbReference type="GO" id="GO:0003723">
    <property type="term" value="F:RNA binding"/>
    <property type="evidence" value="ECO:0007669"/>
    <property type="project" value="EnsemblFungi"/>
</dbReference>
<dbReference type="AlphaFoldDB" id="A0A0C7N0C8"/>
<gene>
    <name evidence="7" type="ORF">LALA0_S03e02564g</name>
</gene>
<dbReference type="GO" id="GO:0005697">
    <property type="term" value="C:telomerase holoenzyme complex"/>
    <property type="evidence" value="ECO:0007669"/>
    <property type="project" value="EnsemblFungi"/>
</dbReference>
<dbReference type="STRING" id="1245769.A0A0C7N0C8"/>
<comment type="subcellular location">
    <subcellularLocation>
        <location evidence="1">Nucleus</location>
    </subcellularLocation>
</comment>
<dbReference type="InterPro" id="IPR012590">
    <property type="entry name" value="POPLD_dom"/>
</dbReference>
<reference evidence="7 8" key="1">
    <citation type="submission" date="2014-12" db="EMBL/GenBank/DDBJ databases">
        <authorList>
            <person name="Neuveglise Cecile"/>
        </authorList>
    </citation>
    <scope>NUCLEOTIDE SEQUENCE [LARGE SCALE GENOMIC DNA]</scope>
    <source>
        <strain evidence="7 8">CBS 12615</strain>
    </source>
</reference>
<dbReference type="Pfam" id="PF22770">
    <property type="entry name" value="POP1_C"/>
    <property type="match status" value="1"/>
</dbReference>
<evidence type="ECO:0000256" key="1">
    <source>
        <dbReference type="ARBA" id="ARBA00004123"/>
    </source>
</evidence>
<evidence type="ECO:0000256" key="2">
    <source>
        <dbReference type="ARBA" id="ARBA00022694"/>
    </source>
</evidence>
<dbReference type="GO" id="GO:0005655">
    <property type="term" value="C:nucleolar ribonuclease P complex"/>
    <property type="evidence" value="ECO:0007669"/>
    <property type="project" value="EnsemblFungi"/>
</dbReference>
<protein>
    <submittedName>
        <fullName evidence="7">LALA0S03e02564g1_1</fullName>
    </submittedName>
</protein>
<evidence type="ECO:0000259" key="6">
    <source>
        <dbReference type="Pfam" id="PF22770"/>
    </source>
</evidence>
<dbReference type="GO" id="GO:0034965">
    <property type="term" value="P:intronic box C/D snoRNA processing"/>
    <property type="evidence" value="ECO:0007669"/>
    <property type="project" value="EnsemblFungi"/>
</dbReference>
<name>A0A0C7N0C8_9SACH</name>
<evidence type="ECO:0000313" key="8">
    <source>
        <dbReference type="Proteomes" id="UP000054304"/>
    </source>
</evidence>
<evidence type="ECO:0000259" key="5">
    <source>
        <dbReference type="Pfam" id="PF08170"/>
    </source>
</evidence>
<dbReference type="GO" id="GO:0000460">
    <property type="term" value="P:maturation of 5.8S rRNA"/>
    <property type="evidence" value="ECO:0007669"/>
    <property type="project" value="EnsemblFungi"/>
</dbReference>
<dbReference type="InterPro" id="IPR009723">
    <property type="entry name" value="Pop1_N"/>
</dbReference>
<dbReference type="GO" id="GO:0004526">
    <property type="term" value="F:ribonuclease P activity"/>
    <property type="evidence" value="ECO:0007669"/>
    <property type="project" value="EnsemblFungi"/>
</dbReference>
<dbReference type="PANTHER" id="PTHR22731">
    <property type="entry name" value="RIBONUCLEASES P/MRP PROTEIN SUBUNIT POP1"/>
    <property type="match status" value="1"/>
</dbReference>
<dbReference type="GeneID" id="34684848"/>
<organism evidence="7 8">
    <name type="scientific">Lachancea lanzarotensis</name>
    <dbReference type="NCBI Taxonomy" id="1245769"/>
    <lineage>
        <taxon>Eukaryota</taxon>
        <taxon>Fungi</taxon>
        <taxon>Dikarya</taxon>
        <taxon>Ascomycota</taxon>
        <taxon>Saccharomycotina</taxon>
        <taxon>Saccharomycetes</taxon>
        <taxon>Saccharomycetales</taxon>
        <taxon>Saccharomycetaceae</taxon>
        <taxon>Lachancea</taxon>
    </lineage>
</organism>
<keyword evidence="8" id="KW-1185">Reference proteome</keyword>
<proteinExistence type="predicted"/>
<feature type="domain" description="Pop1 N-terminal" evidence="4">
    <location>
        <begin position="51"/>
        <end position="287"/>
    </location>
</feature>
<dbReference type="SUPFAM" id="SSF103025">
    <property type="entry name" value="Folate-binding domain"/>
    <property type="match status" value="1"/>
</dbReference>
<evidence type="ECO:0000313" key="7">
    <source>
        <dbReference type="EMBL" id="CEP61424.1"/>
    </source>
</evidence>
<dbReference type="GO" id="GO:0000294">
    <property type="term" value="P:nuclear-transcribed mRNA catabolic process, RNase MRP-dependent"/>
    <property type="evidence" value="ECO:0007669"/>
    <property type="project" value="EnsemblFungi"/>
</dbReference>
<evidence type="ECO:0000256" key="3">
    <source>
        <dbReference type="ARBA" id="ARBA00023242"/>
    </source>
</evidence>